<accession>A0A6J7A4T9</accession>
<protein>
    <submittedName>
        <fullName evidence="1">Unannotated protein</fullName>
    </submittedName>
</protein>
<evidence type="ECO:0000313" key="1">
    <source>
        <dbReference type="EMBL" id="CAB4827548.1"/>
    </source>
</evidence>
<gene>
    <name evidence="1" type="ORF">UFOPK3046_02127</name>
</gene>
<dbReference type="EMBL" id="CAFAAQ010000303">
    <property type="protein sequence ID" value="CAB4827548.1"/>
    <property type="molecule type" value="Genomic_DNA"/>
</dbReference>
<reference evidence="1" key="1">
    <citation type="submission" date="2020-05" db="EMBL/GenBank/DDBJ databases">
        <authorList>
            <person name="Chiriac C."/>
            <person name="Salcher M."/>
            <person name="Ghai R."/>
            <person name="Kavagutti S V."/>
        </authorList>
    </citation>
    <scope>NUCLEOTIDE SEQUENCE</scope>
</reference>
<organism evidence="1">
    <name type="scientific">freshwater metagenome</name>
    <dbReference type="NCBI Taxonomy" id="449393"/>
    <lineage>
        <taxon>unclassified sequences</taxon>
        <taxon>metagenomes</taxon>
        <taxon>ecological metagenomes</taxon>
    </lineage>
</organism>
<proteinExistence type="predicted"/>
<dbReference type="AlphaFoldDB" id="A0A6J7A4T9"/>
<name>A0A6J7A4T9_9ZZZZ</name>
<sequence length="156" mass="16586">MYSVGTVGCGHALETVALHDAGKSLALASSSDVDQFTCLEQLGTELLANLVLRGVIDAEFNKLDSGLDSSRCELPGLGLGEFASITMPVRHLQGAVSVTFLGAQLHHTGWRYAQHGDGHDVIVGVPDLGHAQLLSYDCFLRHGGFVLWRGRSATSL</sequence>